<organism evidence="4 5">
    <name type="scientific">Edaphobacter aggregans</name>
    <dbReference type="NCBI Taxonomy" id="570835"/>
    <lineage>
        <taxon>Bacteria</taxon>
        <taxon>Pseudomonadati</taxon>
        <taxon>Acidobacteriota</taxon>
        <taxon>Terriglobia</taxon>
        <taxon>Terriglobales</taxon>
        <taxon>Acidobacteriaceae</taxon>
        <taxon>Edaphobacter</taxon>
    </lineage>
</organism>
<name>A0A3R9QG23_9BACT</name>
<dbReference type="CDD" id="cd16295">
    <property type="entry name" value="TTHA0252-CPSF-like_MBL-fold"/>
    <property type="match status" value="1"/>
</dbReference>
<dbReference type="Pfam" id="PF07521">
    <property type="entry name" value="RMMBL"/>
    <property type="match status" value="1"/>
</dbReference>
<evidence type="ECO:0000259" key="3">
    <source>
        <dbReference type="SMART" id="SM01027"/>
    </source>
</evidence>
<dbReference type="SUPFAM" id="SSF56281">
    <property type="entry name" value="Metallo-hydrolase/oxidoreductase"/>
    <property type="match status" value="1"/>
</dbReference>
<dbReference type="InterPro" id="IPR022712">
    <property type="entry name" value="Beta_Casp"/>
</dbReference>
<keyword evidence="5" id="KW-1185">Reference proteome</keyword>
<sequence>MQCGRGEALRQKRRLTANISIGVFQARYCQHVCGEISSSFVSYTRLAGGPDRAASKAGTNNSTRLDRGKMGIRLHFWGAAQTVTGSSHHLECAGQNILLDCGLFQGRRQEAVEINSHLALPDEQLAGQGTGGLNAVVLSHAHIDHSGNLPSLAKRGYRGPIYATASTIDLCGPMLKDSAHIQEGDADFMNRRRGRRNLLKLPQGAEPVQPLYTQEDAEQVSRQMQQIQMHEPKLLAGSTKDAGFSVSLSNAGHMLGSTCVLVEAVEKGQTTRLLFSGDVGRKDLPIIRDPDAAPVADYLIMESTYGNRLHQPIGPVKQKLARLVKRTIGRGGHIIVPAFAVERTQQLVLLLHQLIDEKQIPDIPIFVDSPLAVAVTDVFRKHTEDWDKEACVFYSKGTDPFGWERLRYTRTVQESKALNDLRVPFLVMSASGMCEAGRILHHLKNGIEDPRNLVLITGYQAANTLGRKIVDRLPEVNIFGEPMRLRAEVDSIGELSGHADQSELLAWMEPAVKGLKKVFLVHGEPLAQEALKEEIEKRYGLEVVCPKRGDRFEVS</sequence>
<dbReference type="Gene3D" id="3.60.15.10">
    <property type="entry name" value="Ribonuclease Z/Hydroxyacylglutathione hydrolase-like"/>
    <property type="match status" value="1"/>
</dbReference>
<dbReference type="AlphaFoldDB" id="A0A3R9QG23"/>
<dbReference type="SMART" id="SM01027">
    <property type="entry name" value="Beta-Casp"/>
    <property type="match status" value="1"/>
</dbReference>
<dbReference type="PANTHER" id="PTHR11203:SF37">
    <property type="entry name" value="INTEGRATOR COMPLEX SUBUNIT 11"/>
    <property type="match status" value="1"/>
</dbReference>
<dbReference type="PANTHER" id="PTHR11203">
    <property type="entry name" value="CLEAVAGE AND POLYADENYLATION SPECIFICITY FACTOR FAMILY MEMBER"/>
    <property type="match status" value="1"/>
</dbReference>
<dbReference type="InterPro" id="IPR001279">
    <property type="entry name" value="Metallo-B-lactamas"/>
</dbReference>
<keyword evidence="1" id="KW-0378">Hydrolase</keyword>
<dbReference type="Gene3D" id="3.40.50.10890">
    <property type="match status" value="1"/>
</dbReference>
<gene>
    <name evidence="4" type="ORF">EDE15_1166</name>
</gene>
<proteinExistence type="predicted"/>
<evidence type="ECO:0000313" key="5">
    <source>
        <dbReference type="Proteomes" id="UP000269669"/>
    </source>
</evidence>
<accession>A0A3R9QG23</accession>
<dbReference type="InterPro" id="IPR011108">
    <property type="entry name" value="RMMBL"/>
</dbReference>
<dbReference type="Pfam" id="PF00753">
    <property type="entry name" value="Lactamase_B"/>
    <property type="match status" value="1"/>
</dbReference>
<dbReference type="GO" id="GO:0016787">
    <property type="term" value="F:hydrolase activity"/>
    <property type="evidence" value="ECO:0007669"/>
    <property type="project" value="UniProtKB-KW"/>
</dbReference>
<dbReference type="GO" id="GO:0004521">
    <property type="term" value="F:RNA endonuclease activity"/>
    <property type="evidence" value="ECO:0007669"/>
    <property type="project" value="TreeGrafter"/>
</dbReference>
<comment type="caution">
    <text evidence="4">The sequence shown here is derived from an EMBL/GenBank/DDBJ whole genome shotgun (WGS) entry which is preliminary data.</text>
</comment>
<feature type="domain" description="Beta-Casp" evidence="3">
    <location>
        <begin position="344"/>
        <end position="469"/>
    </location>
</feature>
<dbReference type="EMBL" id="RSDW01000001">
    <property type="protein sequence ID" value="RSL15671.1"/>
    <property type="molecule type" value="Genomic_DNA"/>
</dbReference>
<dbReference type="InterPro" id="IPR036866">
    <property type="entry name" value="RibonucZ/Hydroxyglut_hydro"/>
</dbReference>
<dbReference type="SMART" id="SM00849">
    <property type="entry name" value="Lactamase_B"/>
    <property type="match status" value="1"/>
</dbReference>
<evidence type="ECO:0000313" key="4">
    <source>
        <dbReference type="EMBL" id="RSL15671.1"/>
    </source>
</evidence>
<protein>
    <submittedName>
        <fullName evidence="4">Metallo-beta-lactamase family protein</fullName>
    </submittedName>
</protein>
<dbReference type="Proteomes" id="UP000269669">
    <property type="component" value="Unassembled WGS sequence"/>
</dbReference>
<dbReference type="InterPro" id="IPR050698">
    <property type="entry name" value="MBL"/>
</dbReference>
<feature type="domain" description="Metallo-beta-lactamase" evidence="2">
    <location>
        <begin position="84"/>
        <end position="333"/>
    </location>
</feature>
<reference evidence="4 5" key="1">
    <citation type="submission" date="2018-12" db="EMBL/GenBank/DDBJ databases">
        <title>Sequencing of bacterial isolates from soil warming experiment in Harvard Forest, Massachusetts, USA.</title>
        <authorList>
            <person name="Deangelis K."/>
        </authorList>
    </citation>
    <scope>NUCLEOTIDE SEQUENCE [LARGE SCALE GENOMIC DNA]</scope>
    <source>
        <strain evidence="4 5">EB153</strain>
    </source>
</reference>
<evidence type="ECO:0000259" key="2">
    <source>
        <dbReference type="SMART" id="SM00849"/>
    </source>
</evidence>
<evidence type="ECO:0000256" key="1">
    <source>
        <dbReference type="ARBA" id="ARBA00022801"/>
    </source>
</evidence>
<dbReference type="Pfam" id="PF10996">
    <property type="entry name" value="Beta-Casp"/>
    <property type="match status" value="1"/>
</dbReference>